<dbReference type="SMART" id="SM01246">
    <property type="entry name" value="Josephin"/>
    <property type="match status" value="1"/>
</dbReference>
<keyword evidence="5" id="KW-0833">Ubl conjugation pathway</keyword>
<comment type="caution">
    <text evidence="15">The sequence shown here is derived from an EMBL/GenBank/DDBJ whole genome shotgun (WGS) entry which is preliminary data.</text>
</comment>
<evidence type="ECO:0000256" key="3">
    <source>
        <dbReference type="ARBA" id="ARBA00012759"/>
    </source>
</evidence>
<dbReference type="PRINTS" id="PR01233">
    <property type="entry name" value="JOSEPHIN"/>
</dbReference>
<feature type="compositionally biased region" description="Gly residues" evidence="13">
    <location>
        <begin position="362"/>
        <end position="377"/>
    </location>
</feature>
<evidence type="ECO:0000256" key="10">
    <source>
        <dbReference type="ARBA" id="ARBA00023242"/>
    </source>
</evidence>
<evidence type="ECO:0000256" key="6">
    <source>
        <dbReference type="ARBA" id="ARBA00022801"/>
    </source>
</evidence>
<evidence type="ECO:0000256" key="2">
    <source>
        <dbReference type="ARBA" id="ARBA00004123"/>
    </source>
</evidence>
<protein>
    <recommendedName>
        <fullName evidence="3">ubiquitinyl hydrolase 1</fullName>
        <ecNumber evidence="3">3.4.19.12</ecNumber>
    </recommendedName>
</protein>
<evidence type="ECO:0000256" key="5">
    <source>
        <dbReference type="ARBA" id="ARBA00022786"/>
    </source>
</evidence>
<feature type="region of interest" description="Disordered" evidence="13">
    <location>
        <begin position="272"/>
        <end position="392"/>
    </location>
</feature>
<evidence type="ECO:0000256" key="11">
    <source>
        <dbReference type="PIRSR" id="PIRSR633865-1"/>
    </source>
</evidence>
<dbReference type="Gene3D" id="1.10.287.10">
    <property type="entry name" value="S15/NS1, RNA-binding"/>
    <property type="match status" value="1"/>
</dbReference>
<dbReference type="AlphaFoldDB" id="A0A2V0NMZ7"/>
<keyword evidence="8" id="KW-0805">Transcription regulation</keyword>
<feature type="active site" evidence="12">
    <location>
        <position position="13"/>
    </location>
</feature>
<dbReference type="Pfam" id="PF02099">
    <property type="entry name" value="Josephin"/>
    <property type="match status" value="1"/>
</dbReference>
<dbReference type="InterPro" id="IPR029071">
    <property type="entry name" value="Ubiquitin-like_domsf"/>
</dbReference>
<keyword evidence="7" id="KW-0788">Thiol protease</keyword>
<comment type="subcellular location">
    <subcellularLocation>
        <location evidence="2">Nucleus</location>
    </subcellularLocation>
</comment>
<dbReference type="InterPro" id="IPR003903">
    <property type="entry name" value="UIM_dom"/>
</dbReference>
<evidence type="ECO:0000256" key="7">
    <source>
        <dbReference type="ARBA" id="ARBA00022807"/>
    </source>
</evidence>
<accession>A0A2V0NMZ7</accession>
<feature type="active site" description="Proton acceptor" evidence="11">
    <location>
        <position position="111"/>
    </location>
</feature>
<feature type="compositionally biased region" description="Low complexity" evidence="13">
    <location>
        <begin position="352"/>
        <end position="361"/>
    </location>
</feature>
<evidence type="ECO:0000313" key="16">
    <source>
        <dbReference type="Proteomes" id="UP000247498"/>
    </source>
</evidence>
<evidence type="ECO:0000259" key="14">
    <source>
        <dbReference type="PROSITE" id="PS50957"/>
    </source>
</evidence>
<keyword evidence="16" id="KW-1185">Reference proteome</keyword>
<dbReference type="Gene3D" id="3.10.20.90">
    <property type="entry name" value="Phosphatidylinositol 3-kinase Catalytic Subunit, Chain A, domain 1"/>
    <property type="match status" value="1"/>
</dbReference>
<evidence type="ECO:0000256" key="12">
    <source>
        <dbReference type="PROSITE-ProRule" id="PRU00331"/>
    </source>
</evidence>
<dbReference type="InterPro" id="IPR033865">
    <property type="entry name" value="Ataxin-3"/>
</dbReference>
<dbReference type="InParanoid" id="A0A2V0NMZ7"/>
<dbReference type="PANTHER" id="PTHR14159:SF0">
    <property type="entry name" value="ATAXIN-3-RELATED"/>
    <property type="match status" value="1"/>
</dbReference>
<dbReference type="STRING" id="307507.A0A2V0NMZ7"/>
<evidence type="ECO:0000256" key="1">
    <source>
        <dbReference type="ARBA" id="ARBA00000707"/>
    </source>
</evidence>
<dbReference type="PROSITE" id="PS50330">
    <property type="entry name" value="UIM"/>
    <property type="match status" value="1"/>
</dbReference>
<dbReference type="EC" id="3.4.19.12" evidence="3"/>
<name>A0A2V0NMZ7_9CHLO</name>
<evidence type="ECO:0000256" key="13">
    <source>
        <dbReference type="SAM" id="MobiDB-lite"/>
    </source>
</evidence>
<dbReference type="Proteomes" id="UP000247498">
    <property type="component" value="Unassembled WGS sequence"/>
</dbReference>
<feature type="domain" description="Josephin" evidence="14">
    <location>
        <begin position="1"/>
        <end position="173"/>
    </location>
</feature>
<dbReference type="EMBL" id="BDRX01000002">
    <property type="protein sequence ID" value="GBF87822.1"/>
    <property type="molecule type" value="Genomic_DNA"/>
</dbReference>
<keyword evidence="4" id="KW-0645">Protease</keyword>
<dbReference type="SUPFAM" id="SSF54236">
    <property type="entry name" value="Ubiquitin-like"/>
    <property type="match status" value="1"/>
</dbReference>
<dbReference type="SMART" id="SM00726">
    <property type="entry name" value="UIM"/>
    <property type="match status" value="2"/>
</dbReference>
<feature type="active site" evidence="12">
    <location>
        <position position="111"/>
    </location>
</feature>
<proteinExistence type="predicted"/>
<sequence length="472" mass="46458">MWIYHEEQYGALCGVHCINTLLQGRYFSEIDLAQIARDLDALEAEVLGGGTLGSGEHGNLDETGMFSSQVLSKALELWSLDIVPYASQAIRDESTFDPVKEAAFIANLEEHWFCMRRFGGEGWWNLNSILPAPEPLSDFYLTAYLDSLRGRGYTLYVVRGPLPAPQPPPDAADAAAAAAAGGRWLTPDEARAATAAAAAARRRGAGAGAGGGGGGGADAAEAALARAERSGGTIALQPRKRAATAMDGSGGGGGGGGDEDAELAAALAASLEEHTQRGGGARGSGGGAGGSGAGGSGGGGGGGFGLDSGGGGGWGDGEEEDPGLAAALAASLEDHHRSQAENAGSQGGDGGAQPTASPAGAAPGGGGGGGAGGGGGEAVPVPDEPEEGAPGVLTVGLRLRDRVVTRRWRASDTVAQLRAFAARELGPGAAGGGGGVVLSTQFPRRVLGDGGAALAEAGVEDRSVLTVSSAAG</sequence>
<dbReference type="GO" id="GO:0004843">
    <property type="term" value="F:cysteine-type deubiquitinase activity"/>
    <property type="evidence" value="ECO:0007669"/>
    <property type="project" value="UniProtKB-EC"/>
</dbReference>
<organism evidence="15 16">
    <name type="scientific">Raphidocelis subcapitata</name>
    <dbReference type="NCBI Taxonomy" id="307507"/>
    <lineage>
        <taxon>Eukaryota</taxon>
        <taxon>Viridiplantae</taxon>
        <taxon>Chlorophyta</taxon>
        <taxon>core chlorophytes</taxon>
        <taxon>Chlorophyceae</taxon>
        <taxon>CS clade</taxon>
        <taxon>Sphaeropleales</taxon>
        <taxon>Selenastraceae</taxon>
        <taxon>Raphidocelis</taxon>
    </lineage>
</organism>
<feature type="active site" description="Nucleophile" evidence="11">
    <location>
        <position position="13"/>
    </location>
</feature>
<evidence type="ECO:0000256" key="8">
    <source>
        <dbReference type="ARBA" id="ARBA00023015"/>
    </source>
</evidence>
<dbReference type="InterPro" id="IPR006155">
    <property type="entry name" value="Josephin"/>
</dbReference>
<dbReference type="PANTHER" id="PTHR14159">
    <property type="entry name" value="ATAXIN-3-RELATED"/>
    <property type="match status" value="1"/>
</dbReference>
<keyword evidence="9" id="KW-0804">Transcription</keyword>
<gene>
    <name evidence="15" type="ORF">Rsub_00533</name>
</gene>
<dbReference type="PROSITE" id="PS50957">
    <property type="entry name" value="JOSEPHIN"/>
    <property type="match status" value="1"/>
</dbReference>
<feature type="region of interest" description="Disordered" evidence="13">
    <location>
        <begin position="231"/>
        <end position="260"/>
    </location>
</feature>
<feature type="compositionally biased region" description="Gly residues" evidence="13">
    <location>
        <begin position="277"/>
        <end position="315"/>
    </location>
</feature>
<evidence type="ECO:0000256" key="4">
    <source>
        <dbReference type="ARBA" id="ARBA00022670"/>
    </source>
</evidence>
<dbReference type="GO" id="GO:0016579">
    <property type="term" value="P:protein deubiquitination"/>
    <property type="evidence" value="ECO:0007669"/>
    <property type="project" value="InterPro"/>
</dbReference>
<reference evidence="15 16" key="1">
    <citation type="journal article" date="2018" name="Sci. Rep.">
        <title>Raphidocelis subcapitata (=Pseudokirchneriella subcapitata) provides an insight into genome evolution and environmental adaptations in the Sphaeropleales.</title>
        <authorList>
            <person name="Suzuki S."/>
            <person name="Yamaguchi H."/>
            <person name="Nakajima N."/>
            <person name="Kawachi M."/>
        </authorList>
    </citation>
    <scope>NUCLEOTIDE SEQUENCE [LARGE SCALE GENOMIC DNA]</scope>
    <source>
        <strain evidence="15 16">NIES-35</strain>
    </source>
</reference>
<keyword evidence="6 12" id="KW-0378">Hydrolase</keyword>
<evidence type="ECO:0000313" key="15">
    <source>
        <dbReference type="EMBL" id="GBF87822.1"/>
    </source>
</evidence>
<dbReference type="GO" id="GO:0006508">
    <property type="term" value="P:proteolysis"/>
    <property type="evidence" value="ECO:0007669"/>
    <property type="project" value="UniProtKB-KW"/>
</dbReference>
<dbReference type="GO" id="GO:0005634">
    <property type="term" value="C:nucleus"/>
    <property type="evidence" value="ECO:0007669"/>
    <property type="project" value="UniProtKB-SubCell"/>
</dbReference>
<evidence type="ECO:0000256" key="9">
    <source>
        <dbReference type="ARBA" id="ARBA00023163"/>
    </source>
</evidence>
<comment type="catalytic activity">
    <reaction evidence="1">
        <text>Thiol-dependent hydrolysis of ester, thioester, amide, peptide and isopeptide bonds formed by the C-terminal Gly of ubiquitin (a 76-residue protein attached to proteins as an intracellular targeting signal).</text>
        <dbReference type="EC" id="3.4.19.12"/>
    </reaction>
</comment>
<dbReference type="Gene3D" id="3.90.70.40">
    <property type="match status" value="1"/>
</dbReference>
<dbReference type="OrthoDB" id="10063692at2759"/>
<keyword evidence="10" id="KW-0539">Nucleus</keyword>
<feature type="active site" evidence="11 12">
    <location>
        <position position="127"/>
    </location>
</feature>